<dbReference type="Proteomes" id="UP000254033">
    <property type="component" value="Unassembled WGS sequence"/>
</dbReference>
<accession>A0A378KP20</accession>
<organism evidence="2 3">
    <name type="scientific">Legionella feeleii</name>
    <dbReference type="NCBI Taxonomy" id="453"/>
    <lineage>
        <taxon>Bacteria</taxon>
        <taxon>Pseudomonadati</taxon>
        <taxon>Pseudomonadota</taxon>
        <taxon>Gammaproteobacteria</taxon>
        <taxon>Legionellales</taxon>
        <taxon>Legionellaceae</taxon>
        <taxon>Legionella</taxon>
    </lineage>
</organism>
<dbReference type="InterPro" id="IPR011579">
    <property type="entry name" value="ATPase_dom"/>
</dbReference>
<feature type="domain" description="ATPase" evidence="1">
    <location>
        <begin position="15"/>
        <end position="183"/>
    </location>
</feature>
<name>A0A378KP20_9GAMM</name>
<evidence type="ECO:0000259" key="1">
    <source>
        <dbReference type="Pfam" id="PF01637"/>
    </source>
</evidence>
<protein>
    <submittedName>
        <fullName evidence="2">Predicted ATPase (AAA+ superfamily)</fullName>
    </submittedName>
</protein>
<reference evidence="2 3" key="1">
    <citation type="submission" date="2018-06" db="EMBL/GenBank/DDBJ databases">
        <authorList>
            <consortium name="Pathogen Informatics"/>
            <person name="Doyle S."/>
        </authorList>
    </citation>
    <scope>NUCLEOTIDE SEQUENCE [LARGE SCALE GENOMIC DNA]</scope>
    <source>
        <strain evidence="2 3">NCTC11978</strain>
    </source>
</reference>
<dbReference type="Pfam" id="PF01637">
    <property type="entry name" value="ATPase_2"/>
    <property type="match status" value="1"/>
</dbReference>
<dbReference type="GO" id="GO:0005524">
    <property type="term" value="F:ATP binding"/>
    <property type="evidence" value="ECO:0007669"/>
    <property type="project" value="InterPro"/>
</dbReference>
<dbReference type="SUPFAM" id="SSF52540">
    <property type="entry name" value="P-loop containing nucleoside triphosphate hydrolases"/>
    <property type="match status" value="1"/>
</dbReference>
<dbReference type="InterPro" id="IPR027417">
    <property type="entry name" value="P-loop_NTPase"/>
</dbReference>
<dbReference type="PANTHER" id="PTHR34301">
    <property type="entry name" value="DNA-BINDING PROTEIN-RELATED"/>
    <property type="match status" value="1"/>
</dbReference>
<dbReference type="RefSeq" id="WP_115176584.1">
    <property type="nucleotide sequence ID" value="NZ_UGNY01000002.1"/>
</dbReference>
<dbReference type="PANTHER" id="PTHR34301:SF8">
    <property type="entry name" value="ATPASE DOMAIN-CONTAINING PROTEIN"/>
    <property type="match status" value="1"/>
</dbReference>
<evidence type="ECO:0000313" key="3">
    <source>
        <dbReference type="Proteomes" id="UP000254033"/>
    </source>
</evidence>
<dbReference type="AlphaFoldDB" id="A0A378KP20"/>
<dbReference type="Gene3D" id="3.40.50.300">
    <property type="entry name" value="P-loop containing nucleotide triphosphate hydrolases"/>
    <property type="match status" value="1"/>
</dbReference>
<proteinExistence type="predicted"/>
<gene>
    <name evidence="2" type="ORF">NCTC11978_03408</name>
</gene>
<sequence>MTKDLWHFSRLELANQVLGMFETGLSNALVFFAPRRMGKTEFLRKDVQPLAEKLKWHTFYFSFLDVGERTKEEYTNELRNFAERIGAVKKSNILSRISQLGGEAGGIKANVHLDSTSDVSEMKNLMSDLGEKGKILLLMDEVQALAKNNANQQFIAGLRTSLDINKDTVKVIFTGSSREGLRRMFSQASAPFFHFGQNLPFPELGREFTDHLSNVFYEVTKRTLDKDILWRVFQEIEKVPQLARSLVERLALNPNEDIDETKEKLMSDIFNDRAFVEIWEGSSRLEQLLLKEIAGGNDQIFSDRKRTHFSQILGVPKLSVPSIQSAIRGLQRKNLIGKLPERGEYFIDDPNFKNWLQNMD</sequence>
<evidence type="ECO:0000313" key="2">
    <source>
        <dbReference type="EMBL" id="STX88391.1"/>
    </source>
</evidence>
<dbReference type="EMBL" id="UGNY01000002">
    <property type="protein sequence ID" value="STX88391.1"/>
    <property type="molecule type" value="Genomic_DNA"/>
</dbReference>